<dbReference type="InterPro" id="IPR002931">
    <property type="entry name" value="Transglutaminase-like"/>
</dbReference>
<dbReference type="GO" id="GO:0003810">
    <property type="term" value="F:protein-glutamine gamma-glutamyltransferase activity"/>
    <property type="evidence" value="ECO:0007669"/>
    <property type="project" value="UniProtKB-EC"/>
</dbReference>
<feature type="domain" description="Transglutaminase-like" evidence="9">
    <location>
        <begin position="265"/>
        <end position="357"/>
    </location>
</feature>
<evidence type="ECO:0000256" key="2">
    <source>
        <dbReference type="ARBA" id="ARBA00005968"/>
    </source>
</evidence>
<dbReference type="InterPro" id="IPR013808">
    <property type="entry name" value="Transglutaminase_AS"/>
</dbReference>
<dbReference type="Gene3D" id="3.90.260.10">
    <property type="entry name" value="Transglutaminase-like"/>
    <property type="match status" value="4"/>
</dbReference>
<dbReference type="InterPro" id="IPR038765">
    <property type="entry name" value="Papain-like_cys_pep_sf"/>
</dbReference>
<keyword evidence="11" id="KW-1185">Reference proteome</keyword>
<dbReference type="PANTHER" id="PTHR11590:SF36">
    <property type="entry name" value="PROTEIN-GLUTAMINE GAMMA-GLUTAMYLTRANSFERASE E"/>
    <property type="match status" value="1"/>
</dbReference>
<keyword evidence="6" id="KW-0012">Acyltransferase</keyword>
<sequence length="1935" mass="217097">MGQAAMQPSTDWHLKENARDHHTSKFSSKELIVRRGQAFIVTFNGTEQPEQNFTFIAETGPKPSKLAKTQATFGISSTVSKESWSAVLQSTSSNSVSISISTPPNAVIGRYKLSVQSTSSGSSSPASLGTFVLLFNPWSSGDDVFMPNKAECEEYVLEEFGIIFAGNKNRISSFGWNFGQFQGDILNICLSMLDRSLNYRQDPATDVSHRNDPKYVGRVLSAMVNANDDQGVLLGNWSGNYAGGKSPSSWTGSGEILQNWKKSGFKPVRYGQCWVFAAVLTTVLRCLGIPTRTITNFSSAHDADGNLRVDEFYDASGNHLDRTADSIWNFHVWNESWFSRSDLGPSYSGWQVLDATPQEESGGIYQCGPASRNAIKEGDVDLDYDCPFVFAEVNADCMYWNYDPATGKKTLIFSKSTVIGQFISTKAVGRDDRVDVTNDYKYEEGSTKERDIFKKARKKLGLEDKFDPTAPTPQEISQKPDISGKFKVAGHLEVGKDLSLILVLANLQSDAKTVDVNMTAWSTVYTRRPVHEIWKDSISVTLSPKEEKQFPIKIPYTEYQQQLTTDNTIQVTALCHVEGGIQVLVQRDITLDNPAIDIQVLGEAKVNKEVDVEVIFTNPIDTEVMDCVLRVEGNDLLREILEIDVPPLKASEKSSTKFKLIPFETGPKHLLVNFSCDKFADIKTFKMAKWHQDVSRRNLTPTHISWQPSVNAGTHHTDRYANTELTVRRGQAFTITLYFNRPKQTGESLAFVTEIGPSPSELHRTKAVFNLSEVGASGWSAVQGPSESGYMNFTISSPANAVIGRYNLSLQVTSGNKIFSRFLGQFVLLFNPWCPGDDVYMANENERQEYVLNENGIIFVGNAKYIEARGWYYGQFQDDILNICLTMLDLSLYYRQDPAIDVSRRGDPKYVGRVISSMINGNDNDNGVLLGKWQGSFHSHENPSRWDGSVVILQKWRQDNYKPVQYGQCWVFAGVMCTVLRCLGIPTRLVSNFNSAHDVDRNLSIDKYYDSSGKSLNIGKDSTWDYHVWNESWFIRPDLGTSYNGWQVLDATPQEQSKGLFQCGPASVIAIKEGDVHLDYDTLFVYTEVNADCNRWIVYNDGTKKRVYCDTEIIGRFISTKAVGSNSRVDVTYNYKYPEGSSEERRVYKKALAKIFGSNITEGHAESPDERSPETIRNPGISGKFKLAEPPVFGKDITLILTLNNLSFDHKTVKVDLSASTILYTRRAVAEILKATTSVDLGSKKEKHIRLKIPYSYYGKYLTTDKRIQVTALCEVLHMHGAKLLVEKTIILEDTNIIIKIPRQVVVNKAVTLEISYANPLPEPVNRCVLLVTLMNQQVKIQIIENIFFQQRDTESRKRNALKIANVNWQSKLNKAAHHTSDYSSTEAILRRGQAFSITLNLQTTVQPGDNFTFIASTGPSPAESQQTKAIFNLSEEGASGWSATQEPSEPGCMNFTIFSPANAVIGRYKLKLQIVSGNKVSSTLLGQFVLLFNPWCPNDDVYMANEKERWEYVLNDSGIIFQGLEKYIHQEAWNYGQFEEDILDISLTILDRSLNHRQDPAIDVSNRNNPIYVSRVISAMVNSNDEKGVVEGKWNGKYCSGTNPLQWSGSVTILRKWYRGRYKPVRYGQCWVFAGVMCTGISMSGMNAGSLEEILALFMTDGRFWMQHPRKEAKDLLPYVHILYKEPRTGHSTPDVVSPVLSRRKGIYQCGPASTKAIKEGDVNLDYDSSFVFAAVNADYVTWIHYSNRRKERIYSDTRKIGKFISTKAVGTNSRVDVTANYKYAEVKEISFKISYSQYKNSLMDDRKVLVTAVCETKQEASLLVEKDIVLQDPFLTIKVLGPTVVHKAVNVQVTFTNPLSEVVTDCVLRAEGSGLLKEQLRINVARMAPMESSTVQFEIIPYKSGTRQLQVDLACIHFSDIKGFVMLDVAPAQ</sequence>
<evidence type="ECO:0000313" key="11">
    <source>
        <dbReference type="Proteomes" id="UP001333110"/>
    </source>
</evidence>
<keyword evidence="3" id="KW-0808">Transferase</keyword>
<dbReference type="Proteomes" id="UP001333110">
    <property type="component" value="Unassembled WGS sequence"/>
</dbReference>
<dbReference type="InterPro" id="IPR008958">
    <property type="entry name" value="Transglutaminase_C"/>
</dbReference>
<dbReference type="FunFam" id="3.90.260.10:FF:000001">
    <property type="entry name" value="Protein-glutamine gamma-glutamyltransferase 2"/>
    <property type="match status" value="2"/>
</dbReference>
<dbReference type="FunFam" id="2.60.40.10:FF:000278">
    <property type="entry name" value="Protein-glutamine gamma-glutamyltransferase 2"/>
    <property type="match status" value="3"/>
</dbReference>
<evidence type="ECO:0000256" key="4">
    <source>
        <dbReference type="ARBA" id="ARBA00022723"/>
    </source>
</evidence>
<comment type="similarity">
    <text evidence="2">Belongs to the transglutaminase superfamily. Transglutaminase family.</text>
</comment>
<dbReference type="InterPro" id="IPR036985">
    <property type="entry name" value="Transglutaminase-like_sf"/>
</dbReference>
<organism evidence="10 11">
    <name type="scientific">Mycteria americana</name>
    <name type="common">Wood stork</name>
    <dbReference type="NCBI Taxonomy" id="33587"/>
    <lineage>
        <taxon>Eukaryota</taxon>
        <taxon>Metazoa</taxon>
        <taxon>Chordata</taxon>
        <taxon>Craniata</taxon>
        <taxon>Vertebrata</taxon>
        <taxon>Euteleostomi</taxon>
        <taxon>Archelosauria</taxon>
        <taxon>Archosauria</taxon>
        <taxon>Dinosauria</taxon>
        <taxon>Saurischia</taxon>
        <taxon>Theropoda</taxon>
        <taxon>Coelurosauria</taxon>
        <taxon>Aves</taxon>
        <taxon>Neognathae</taxon>
        <taxon>Neoaves</taxon>
        <taxon>Aequornithes</taxon>
        <taxon>Ciconiiformes</taxon>
        <taxon>Ciconiidae</taxon>
        <taxon>Mycteria</taxon>
    </lineage>
</organism>
<dbReference type="EMBL" id="JAUNZN010000014">
    <property type="protein sequence ID" value="KAK4812847.1"/>
    <property type="molecule type" value="Genomic_DNA"/>
</dbReference>
<dbReference type="EC" id="2.3.2.13" evidence="7"/>
<dbReference type="SUPFAM" id="SSF49309">
    <property type="entry name" value="Transglutaminase, two C-terminal domains"/>
    <property type="match status" value="6"/>
</dbReference>
<dbReference type="PANTHER" id="PTHR11590">
    <property type="entry name" value="PROTEIN-GLUTAMINE GAMMA-GLUTAMYLTRANSFERASE"/>
    <property type="match status" value="1"/>
</dbReference>
<dbReference type="SUPFAM" id="SSF54001">
    <property type="entry name" value="Cysteine proteinases"/>
    <property type="match status" value="4"/>
</dbReference>
<comment type="cofactor">
    <cofactor evidence="1">
        <name>Ca(2+)</name>
        <dbReference type="ChEBI" id="CHEBI:29108"/>
    </cofactor>
</comment>
<evidence type="ECO:0000259" key="9">
    <source>
        <dbReference type="SMART" id="SM00460"/>
    </source>
</evidence>
<dbReference type="Gene3D" id="2.60.40.10">
    <property type="entry name" value="Immunoglobulins"/>
    <property type="match status" value="8"/>
</dbReference>
<keyword evidence="5" id="KW-0106">Calcium</keyword>
<proteinExistence type="inferred from homology"/>
<keyword evidence="4" id="KW-0479">Metal-binding</keyword>
<dbReference type="PROSITE" id="PS00547">
    <property type="entry name" value="TRANSGLUTAMINASES"/>
    <property type="match status" value="2"/>
</dbReference>
<name>A0AAN7MT92_MYCAM</name>
<dbReference type="FunFam" id="2.60.40.10:FF:000090">
    <property type="entry name" value="Protein-glutamine gamma-glutamyltransferase 2"/>
    <property type="match status" value="2"/>
</dbReference>
<gene>
    <name evidence="10" type="ORF">QYF61_022071</name>
</gene>
<reference evidence="10 11" key="1">
    <citation type="journal article" date="2023" name="J. Hered.">
        <title>Chromosome-level genome of the wood stork (Mycteria americana) provides insight into avian chromosome evolution.</title>
        <authorList>
            <person name="Flamio R. Jr."/>
            <person name="Ramstad K.M."/>
        </authorList>
    </citation>
    <scope>NUCLEOTIDE SEQUENCE [LARGE SCALE GENOMIC DNA]</scope>
    <source>
        <strain evidence="10">JAX WOST 10</strain>
    </source>
</reference>
<feature type="domain" description="Transglutaminase-like" evidence="9">
    <location>
        <begin position="961"/>
        <end position="1053"/>
    </location>
</feature>
<dbReference type="InterPro" id="IPR014756">
    <property type="entry name" value="Ig_E-set"/>
</dbReference>
<evidence type="ECO:0000313" key="10">
    <source>
        <dbReference type="EMBL" id="KAK4812847.1"/>
    </source>
</evidence>
<evidence type="ECO:0000256" key="8">
    <source>
        <dbReference type="ARBA" id="ARBA00051843"/>
    </source>
</evidence>
<evidence type="ECO:0000256" key="7">
    <source>
        <dbReference type="ARBA" id="ARBA00024222"/>
    </source>
</evidence>
<dbReference type="InterPro" id="IPR013783">
    <property type="entry name" value="Ig-like_fold"/>
</dbReference>
<comment type="caution">
    <text evidence="10">The sequence shown here is derived from an EMBL/GenBank/DDBJ whole genome shotgun (WGS) entry which is preliminary data.</text>
</comment>
<dbReference type="Pfam" id="PF00868">
    <property type="entry name" value="Transglut_N"/>
    <property type="match status" value="3"/>
</dbReference>
<dbReference type="InterPro" id="IPR050779">
    <property type="entry name" value="Transglutaminase"/>
</dbReference>
<dbReference type="FunFam" id="2.60.40.10:FF:000171">
    <property type="entry name" value="protein-glutamine gamma-glutamyltransferase 6"/>
    <property type="match status" value="2"/>
</dbReference>
<accession>A0AAN7MT92</accession>
<evidence type="ECO:0000256" key="6">
    <source>
        <dbReference type="ARBA" id="ARBA00023315"/>
    </source>
</evidence>
<dbReference type="Pfam" id="PF01841">
    <property type="entry name" value="Transglut_core"/>
    <property type="match status" value="2"/>
</dbReference>
<dbReference type="SMART" id="SM00460">
    <property type="entry name" value="TGc"/>
    <property type="match status" value="2"/>
</dbReference>
<dbReference type="InterPro" id="IPR036238">
    <property type="entry name" value="Transglutaminase_C_sf"/>
</dbReference>
<evidence type="ECO:0000256" key="5">
    <source>
        <dbReference type="ARBA" id="ARBA00022837"/>
    </source>
</evidence>
<evidence type="ECO:0000256" key="3">
    <source>
        <dbReference type="ARBA" id="ARBA00022679"/>
    </source>
</evidence>
<comment type="catalytic activity">
    <reaction evidence="8">
        <text>L-glutaminyl-[protein] + L-lysyl-[protein] = [protein]-L-lysyl-N(6)-5-L-glutamyl-[protein] + NH4(+)</text>
        <dbReference type="Rhea" id="RHEA:54816"/>
        <dbReference type="Rhea" id="RHEA-COMP:9752"/>
        <dbReference type="Rhea" id="RHEA-COMP:10207"/>
        <dbReference type="Rhea" id="RHEA-COMP:14005"/>
        <dbReference type="ChEBI" id="CHEBI:28938"/>
        <dbReference type="ChEBI" id="CHEBI:29969"/>
        <dbReference type="ChEBI" id="CHEBI:30011"/>
        <dbReference type="ChEBI" id="CHEBI:138370"/>
        <dbReference type="EC" id="2.3.2.13"/>
    </reaction>
</comment>
<protein>
    <recommendedName>
        <fullName evidence="7">protein-glutamine gamma-glutamyltransferase</fullName>
        <ecNumber evidence="7">2.3.2.13</ecNumber>
    </recommendedName>
</protein>
<dbReference type="InterPro" id="IPR001102">
    <property type="entry name" value="Transglutaminase_N"/>
</dbReference>
<dbReference type="GO" id="GO:0046872">
    <property type="term" value="F:metal ion binding"/>
    <property type="evidence" value="ECO:0007669"/>
    <property type="project" value="UniProtKB-KW"/>
</dbReference>
<dbReference type="SUPFAM" id="SSF81296">
    <property type="entry name" value="E set domains"/>
    <property type="match status" value="3"/>
</dbReference>
<evidence type="ECO:0000256" key="1">
    <source>
        <dbReference type="ARBA" id="ARBA00001913"/>
    </source>
</evidence>
<dbReference type="Pfam" id="PF00927">
    <property type="entry name" value="Transglut_C"/>
    <property type="match status" value="4"/>
</dbReference>